<organism evidence="6 7">
    <name type="scientific">Ferrovibrio terrae</name>
    <dbReference type="NCBI Taxonomy" id="2594003"/>
    <lineage>
        <taxon>Bacteria</taxon>
        <taxon>Pseudomonadati</taxon>
        <taxon>Pseudomonadota</taxon>
        <taxon>Alphaproteobacteria</taxon>
        <taxon>Rhodospirillales</taxon>
        <taxon>Rhodospirillaceae</taxon>
        <taxon>Ferrovibrio</taxon>
    </lineage>
</organism>
<dbReference type="Gene3D" id="3.10.105.10">
    <property type="entry name" value="Dipeptide-binding Protein, Domain 3"/>
    <property type="match status" value="1"/>
</dbReference>
<dbReference type="PROSITE" id="PS01040">
    <property type="entry name" value="SBP_BACTERIAL_5"/>
    <property type="match status" value="1"/>
</dbReference>
<dbReference type="GO" id="GO:0030288">
    <property type="term" value="C:outer membrane-bounded periplasmic space"/>
    <property type="evidence" value="ECO:0007669"/>
    <property type="project" value="UniProtKB-ARBA"/>
</dbReference>
<dbReference type="OrthoDB" id="9803988at2"/>
<dbReference type="Gene3D" id="3.90.76.10">
    <property type="entry name" value="Dipeptide-binding Protein, Domain 1"/>
    <property type="match status" value="1"/>
</dbReference>
<dbReference type="PANTHER" id="PTHR30290:SF9">
    <property type="entry name" value="OLIGOPEPTIDE-BINDING PROTEIN APPA"/>
    <property type="match status" value="1"/>
</dbReference>
<dbReference type="PROSITE" id="PS51318">
    <property type="entry name" value="TAT"/>
    <property type="match status" value="1"/>
</dbReference>
<gene>
    <name evidence="6" type="ORF">FNB15_09730</name>
</gene>
<sequence length="525" mass="58898">MSNEKQMNIGQMTVNRREWLQILGISAAGSMAAGLPFGASSAQAQKRGGTLKIASPHNPTSMDPIAGRHGSDHILLFPVFEALINIDLDTLMPKPGLAESWATPDATTLVLNLRRDVKFHDGTPFNAEAARFNLERARTDNKSRVKIDLIFVKSIDVTGDYQITLRLSEPDVVLLSVLSDRAGMMSSPKAVQEAGDRYDRLPVGTGPWRMDSWLDAEKITYSRFASYWNKNTAYVDKLDVSIITEVNTALRTVTSKQNDFVFQLAPQQIPIVERSGLTLAKGQTVATYHLYLNYAKAPLDNVKVRLAMCHGIDRNEFNQLTMGGYAEPTIQTLPKSHWAYNKELEGTYQYDPALARRLLAEAGYPNGVDIEMYIYNDQRSQQRGEVLVEQYKRSNIRIQLRAVPGNELGAKYMGEQLGNAAFSVYTGRTDPSQFFSIMFDPKSFINASRMWGVPELEKAMTECRTTFDQEERRKAIGRALKIIHENALYVPVILQVDIAAMQPKVKGYKPNILGKPRFEDVYLEG</sequence>
<evidence type="ECO:0000256" key="4">
    <source>
        <dbReference type="ARBA" id="ARBA00022729"/>
    </source>
</evidence>
<dbReference type="EMBL" id="CP041636">
    <property type="protein sequence ID" value="QDO97529.1"/>
    <property type="molecule type" value="Genomic_DNA"/>
</dbReference>
<dbReference type="GO" id="GO:1904680">
    <property type="term" value="F:peptide transmembrane transporter activity"/>
    <property type="evidence" value="ECO:0007669"/>
    <property type="project" value="TreeGrafter"/>
</dbReference>
<dbReference type="Pfam" id="PF00496">
    <property type="entry name" value="SBP_bac_5"/>
    <property type="match status" value="1"/>
</dbReference>
<dbReference type="PANTHER" id="PTHR30290">
    <property type="entry name" value="PERIPLASMIC BINDING COMPONENT OF ABC TRANSPORTER"/>
    <property type="match status" value="1"/>
</dbReference>
<evidence type="ECO:0000259" key="5">
    <source>
        <dbReference type="Pfam" id="PF00496"/>
    </source>
</evidence>
<dbReference type="InterPro" id="IPR039424">
    <property type="entry name" value="SBP_5"/>
</dbReference>
<dbReference type="GO" id="GO:0015833">
    <property type="term" value="P:peptide transport"/>
    <property type="evidence" value="ECO:0007669"/>
    <property type="project" value="TreeGrafter"/>
</dbReference>
<keyword evidence="7" id="KW-1185">Reference proteome</keyword>
<evidence type="ECO:0000313" key="6">
    <source>
        <dbReference type="EMBL" id="QDO97529.1"/>
    </source>
</evidence>
<protein>
    <submittedName>
        <fullName evidence="6">Peptide ABC transporter</fullName>
    </submittedName>
</protein>
<evidence type="ECO:0000256" key="2">
    <source>
        <dbReference type="ARBA" id="ARBA00005695"/>
    </source>
</evidence>
<dbReference type="RefSeq" id="WP_144068510.1">
    <property type="nucleotide sequence ID" value="NZ_CP041636.1"/>
</dbReference>
<comment type="similarity">
    <text evidence="2">Belongs to the bacterial solute-binding protein 5 family.</text>
</comment>
<dbReference type="Gene3D" id="3.40.190.10">
    <property type="entry name" value="Periplasmic binding protein-like II"/>
    <property type="match status" value="1"/>
</dbReference>
<dbReference type="InterPro" id="IPR023765">
    <property type="entry name" value="SBP_5_CS"/>
</dbReference>
<comment type="subcellular location">
    <subcellularLocation>
        <location evidence="1">Periplasm</location>
    </subcellularLocation>
</comment>
<dbReference type="PIRSF" id="PIRSF002741">
    <property type="entry name" value="MppA"/>
    <property type="match status" value="1"/>
</dbReference>
<keyword evidence="3" id="KW-0813">Transport</keyword>
<dbReference type="SUPFAM" id="SSF53850">
    <property type="entry name" value="Periplasmic binding protein-like II"/>
    <property type="match status" value="1"/>
</dbReference>
<dbReference type="InterPro" id="IPR000914">
    <property type="entry name" value="SBP_5_dom"/>
</dbReference>
<keyword evidence="4" id="KW-0732">Signal</keyword>
<evidence type="ECO:0000256" key="3">
    <source>
        <dbReference type="ARBA" id="ARBA00022448"/>
    </source>
</evidence>
<proteinExistence type="inferred from homology"/>
<accession>A0A516H165</accession>
<dbReference type="AlphaFoldDB" id="A0A516H165"/>
<feature type="domain" description="Solute-binding protein family 5" evidence="5">
    <location>
        <begin position="93"/>
        <end position="442"/>
    </location>
</feature>
<dbReference type="InterPro" id="IPR030678">
    <property type="entry name" value="Peptide/Ni-bd"/>
</dbReference>
<evidence type="ECO:0000313" key="7">
    <source>
        <dbReference type="Proteomes" id="UP000317496"/>
    </source>
</evidence>
<dbReference type="KEGG" id="fer:FNB15_09730"/>
<dbReference type="GO" id="GO:0043190">
    <property type="term" value="C:ATP-binding cassette (ABC) transporter complex"/>
    <property type="evidence" value="ECO:0007669"/>
    <property type="project" value="InterPro"/>
</dbReference>
<name>A0A516H165_9PROT</name>
<dbReference type="InterPro" id="IPR006311">
    <property type="entry name" value="TAT_signal"/>
</dbReference>
<evidence type="ECO:0000256" key="1">
    <source>
        <dbReference type="ARBA" id="ARBA00004418"/>
    </source>
</evidence>
<reference evidence="6 7" key="1">
    <citation type="submission" date="2019-07" db="EMBL/GenBank/DDBJ databases">
        <title>Genome sequencing for Ferrovibrio sp. K5.</title>
        <authorList>
            <person name="Park S.-J."/>
        </authorList>
    </citation>
    <scope>NUCLEOTIDE SEQUENCE [LARGE SCALE GENOMIC DNA]</scope>
    <source>
        <strain evidence="6 7">K5</strain>
    </source>
</reference>
<dbReference type="Proteomes" id="UP000317496">
    <property type="component" value="Chromosome"/>
</dbReference>